<keyword evidence="3" id="KW-0012">Acyltransferase</keyword>
<accession>A0ABQ3T9T5</accession>
<dbReference type="SUPFAM" id="SSF53901">
    <property type="entry name" value="Thiolase-like"/>
    <property type="match status" value="1"/>
</dbReference>
<evidence type="ECO:0000259" key="4">
    <source>
        <dbReference type="Pfam" id="PF08541"/>
    </source>
</evidence>
<dbReference type="Gene3D" id="3.40.47.10">
    <property type="match status" value="2"/>
</dbReference>
<feature type="domain" description="Beta-ketoacyl-[acyl-carrier-protein] synthase III N-terminal" evidence="5">
    <location>
        <begin position="102"/>
        <end position="165"/>
    </location>
</feature>
<dbReference type="CDD" id="cd00827">
    <property type="entry name" value="init_cond_enzymes"/>
    <property type="match status" value="1"/>
</dbReference>
<evidence type="ECO:0000256" key="3">
    <source>
        <dbReference type="ARBA" id="ARBA00023315"/>
    </source>
</evidence>
<dbReference type="PANTHER" id="PTHR34069">
    <property type="entry name" value="3-OXOACYL-[ACYL-CARRIER-PROTEIN] SYNTHASE 3"/>
    <property type="match status" value="1"/>
</dbReference>
<dbReference type="InterPro" id="IPR013747">
    <property type="entry name" value="ACP_syn_III_C"/>
</dbReference>
<keyword evidence="1" id="KW-0963">Cytoplasm</keyword>
<dbReference type="PANTHER" id="PTHR34069:SF2">
    <property type="entry name" value="BETA-KETOACYL-[ACYL-CARRIER-PROTEIN] SYNTHASE III"/>
    <property type="match status" value="1"/>
</dbReference>
<protein>
    <recommendedName>
        <fullName evidence="8">3-oxoacyl-[acyl-carrier-protein] synthase-3</fullName>
    </recommendedName>
</protein>
<comment type="caution">
    <text evidence="6">The sequence shown here is derived from an EMBL/GenBank/DDBJ whole genome shotgun (WGS) entry which is preliminary data.</text>
</comment>
<dbReference type="Proteomes" id="UP000608522">
    <property type="component" value="Unassembled WGS sequence"/>
</dbReference>
<dbReference type="Pfam" id="PF08541">
    <property type="entry name" value="ACP_syn_III_C"/>
    <property type="match status" value="1"/>
</dbReference>
<gene>
    <name evidence="6" type="ORF">Sspor_26950</name>
</gene>
<keyword evidence="2" id="KW-0808">Transferase</keyword>
<reference evidence="7" key="1">
    <citation type="submission" date="2023-07" db="EMBL/GenBank/DDBJ databases">
        <title>Whole genome shotgun sequence of Streptomyces spororaveus NBRC 15456.</title>
        <authorList>
            <person name="Komaki H."/>
            <person name="Tamura T."/>
        </authorList>
    </citation>
    <scope>NUCLEOTIDE SEQUENCE [LARGE SCALE GENOMIC DNA]</scope>
    <source>
        <strain evidence="7">NBRC 15456</strain>
    </source>
</reference>
<proteinExistence type="predicted"/>
<name>A0ABQ3T9T5_9ACTN</name>
<organism evidence="6 7">
    <name type="scientific">Streptomyces spororaveus</name>
    <dbReference type="NCBI Taxonomy" id="284039"/>
    <lineage>
        <taxon>Bacteria</taxon>
        <taxon>Bacillati</taxon>
        <taxon>Actinomycetota</taxon>
        <taxon>Actinomycetes</taxon>
        <taxon>Kitasatosporales</taxon>
        <taxon>Streptomycetaceae</taxon>
        <taxon>Streptomyces</taxon>
    </lineage>
</organism>
<evidence type="ECO:0008006" key="8">
    <source>
        <dbReference type="Google" id="ProtNLM"/>
    </source>
</evidence>
<evidence type="ECO:0000313" key="7">
    <source>
        <dbReference type="Proteomes" id="UP000608522"/>
    </source>
</evidence>
<dbReference type="InterPro" id="IPR016039">
    <property type="entry name" value="Thiolase-like"/>
</dbReference>
<evidence type="ECO:0000256" key="2">
    <source>
        <dbReference type="ARBA" id="ARBA00022679"/>
    </source>
</evidence>
<keyword evidence="7" id="KW-1185">Reference proteome</keyword>
<dbReference type="Pfam" id="PF08545">
    <property type="entry name" value="ACP_syn_III"/>
    <property type="match status" value="1"/>
</dbReference>
<dbReference type="EMBL" id="BNED01000005">
    <property type="protein sequence ID" value="GHI77134.1"/>
    <property type="molecule type" value="Genomic_DNA"/>
</dbReference>
<dbReference type="InterPro" id="IPR013751">
    <property type="entry name" value="ACP_syn_III_N"/>
</dbReference>
<evidence type="ECO:0000259" key="5">
    <source>
        <dbReference type="Pfam" id="PF08545"/>
    </source>
</evidence>
<feature type="domain" description="Beta-ketoacyl-[acyl-carrier-protein] synthase III C-terminal" evidence="4">
    <location>
        <begin position="238"/>
        <end position="329"/>
    </location>
</feature>
<evidence type="ECO:0000256" key="1">
    <source>
        <dbReference type="ARBA" id="ARBA00022490"/>
    </source>
</evidence>
<sequence length="330" mass="34998">MAGTGVYLPDRVMTAEEAVRLGRYTEQQRAEHEQISVRVADDMSAPDMAVEAGRRALERSGHEAADIGLLIHVNVFHQGPDGWSPPHYIQRHVLGTDVPALEIRQGCNGMLTAVDMAAAYLRSKPCEAVLITSADNFSAPLVDRWQAHPGCVLGDGAAAVVLSKRPGVAELLALGQAALPDLEEMRRSGIPLFPPGATVGTVMDFKVPTAHYRTTGASLMEVGTRINDALSGVLKQTLADAALELSDITAVTHMNMAPQRVDERMLAPLGIDGSKSTTGFGRTVGHLGASDQFVGLDHLMSAGRLSSGDHVLMVGVGPGVDLSCAILRMR</sequence>
<evidence type="ECO:0000313" key="6">
    <source>
        <dbReference type="EMBL" id="GHI77134.1"/>
    </source>
</evidence>